<keyword evidence="1" id="KW-0175">Coiled coil</keyword>
<sequence>MVPPFTIGFFNGRSGKKLEEFVSNSANNLITRLQNMKREMDAESERLMRLKNEAVKSAQDKIKAEAKKAKDQITQKAKETNQTIKEKVETQIESGREKLKEVTPKAKDKKKD</sequence>
<dbReference type="EMBL" id="CAJQZP010001367">
    <property type="protein sequence ID" value="CAG5042127.1"/>
    <property type="molecule type" value="Genomic_DNA"/>
</dbReference>
<dbReference type="OrthoDB" id="7453548at2759"/>
<dbReference type="AlphaFoldDB" id="A0A8S3XZD3"/>
<organism evidence="3 4">
    <name type="scientific">Parnassius apollo</name>
    <name type="common">Apollo butterfly</name>
    <name type="synonym">Papilio apollo</name>
    <dbReference type="NCBI Taxonomy" id="110799"/>
    <lineage>
        <taxon>Eukaryota</taxon>
        <taxon>Metazoa</taxon>
        <taxon>Ecdysozoa</taxon>
        <taxon>Arthropoda</taxon>
        <taxon>Hexapoda</taxon>
        <taxon>Insecta</taxon>
        <taxon>Pterygota</taxon>
        <taxon>Neoptera</taxon>
        <taxon>Endopterygota</taxon>
        <taxon>Lepidoptera</taxon>
        <taxon>Glossata</taxon>
        <taxon>Ditrysia</taxon>
        <taxon>Papilionoidea</taxon>
        <taxon>Papilionidae</taxon>
        <taxon>Parnassiinae</taxon>
        <taxon>Parnassini</taxon>
        <taxon>Parnassius</taxon>
        <taxon>Parnassius</taxon>
    </lineage>
</organism>
<proteinExistence type="predicted"/>
<comment type="caution">
    <text evidence="3">The sequence shown here is derived from an EMBL/GenBank/DDBJ whole genome shotgun (WGS) entry which is preliminary data.</text>
</comment>
<reference evidence="3" key="1">
    <citation type="submission" date="2021-04" db="EMBL/GenBank/DDBJ databases">
        <authorList>
            <person name="Tunstrom K."/>
        </authorList>
    </citation>
    <scope>NUCLEOTIDE SEQUENCE</scope>
</reference>
<feature type="region of interest" description="Disordered" evidence="2">
    <location>
        <begin position="86"/>
        <end position="112"/>
    </location>
</feature>
<evidence type="ECO:0000313" key="3">
    <source>
        <dbReference type="EMBL" id="CAG5042127.1"/>
    </source>
</evidence>
<feature type="coiled-coil region" evidence="1">
    <location>
        <begin position="26"/>
        <end position="83"/>
    </location>
</feature>
<gene>
    <name evidence="3" type="ORF">PAPOLLO_LOCUS22359</name>
</gene>
<evidence type="ECO:0000313" key="4">
    <source>
        <dbReference type="Proteomes" id="UP000691718"/>
    </source>
</evidence>
<evidence type="ECO:0000256" key="2">
    <source>
        <dbReference type="SAM" id="MobiDB-lite"/>
    </source>
</evidence>
<dbReference type="Proteomes" id="UP000691718">
    <property type="component" value="Unassembled WGS sequence"/>
</dbReference>
<keyword evidence="4" id="KW-1185">Reference proteome</keyword>
<accession>A0A8S3XZD3</accession>
<evidence type="ECO:0000256" key="1">
    <source>
        <dbReference type="SAM" id="Coils"/>
    </source>
</evidence>
<protein>
    <submittedName>
        <fullName evidence="3">(apollo) hypothetical protein</fullName>
    </submittedName>
</protein>
<name>A0A8S3XZD3_PARAO</name>